<keyword evidence="2" id="KW-1185">Reference proteome</keyword>
<dbReference type="SUPFAM" id="SSF56235">
    <property type="entry name" value="N-terminal nucleophile aminohydrolases (Ntn hydrolases)"/>
    <property type="match status" value="1"/>
</dbReference>
<dbReference type="EMBL" id="JBJIAA010000011">
    <property type="protein sequence ID" value="MFL0251531.1"/>
    <property type="molecule type" value="Genomic_DNA"/>
</dbReference>
<dbReference type="PRINTS" id="PR01210">
    <property type="entry name" value="GGTRANSPTASE"/>
</dbReference>
<sequence>MIYDPLSYRYSSNRNVIYGTKGMVATGQPLAAQAGLEILKKGGNAVDAAIATAACLTVLEPTANGLGGDAFAIIWIKDKMYGLNSSGPAPKSLSLNEIINKGYNEIPRDGWIPVTVPGIPAAWCELSKKFGKLALQEVLEPAIDYAENGYPLAPGTAEYWDKSVKRFSKCIGSEFEYWFNTFTKDGKAPQAGEIVKLKDHAKTLKSIGETYGKEFYCGEIAERLDKFSKQYGGYIKKNDLENFKPEFVKPVSINYKGYDIWELPPNGQGIVALMALNILNGYEFTERETVDTYHKQIEAIKIAFGDARKIISDASNYNISNLLSDNYGEERRKLIQDSAIVPDKIKGMRNLKGGTVYLCTADMEGNMVSYIQSNYMGFGSGLVVPKTGVALANRGKCFSLDPRHPNCAAGGKRPYNTIIPGFITQDGSAIGPFGVMGGFMQPQGHVQVVMNMIDFHMNPQEALDAPRWQWISDRKVLLEHECPKNLDFGLMRKNHDIKIEIEKGAFGRGQIILKAENNILCGGTEKRTDGQIAVW</sequence>
<evidence type="ECO:0000313" key="2">
    <source>
        <dbReference type="Proteomes" id="UP001623592"/>
    </source>
</evidence>
<accession>A0ABW8TH87</accession>
<organism evidence="1 2">
    <name type="scientific">Clostridium neuense</name>
    <dbReference type="NCBI Taxonomy" id="1728934"/>
    <lineage>
        <taxon>Bacteria</taxon>
        <taxon>Bacillati</taxon>
        <taxon>Bacillota</taxon>
        <taxon>Clostridia</taxon>
        <taxon>Eubacteriales</taxon>
        <taxon>Clostridiaceae</taxon>
        <taxon>Clostridium</taxon>
    </lineage>
</organism>
<evidence type="ECO:0000313" key="1">
    <source>
        <dbReference type="EMBL" id="MFL0251531.1"/>
    </source>
</evidence>
<dbReference type="Gene3D" id="3.60.20.40">
    <property type="match status" value="1"/>
</dbReference>
<dbReference type="InterPro" id="IPR043137">
    <property type="entry name" value="GGT_ssub_C"/>
</dbReference>
<dbReference type="Proteomes" id="UP001623592">
    <property type="component" value="Unassembled WGS sequence"/>
</dbReference>
<dbReference type="Gene3D" id="1.10.246.130">
    <property type="match status" value="1"/>
</dbReference>
<protein>
    <submittedName>
        <fullName evidence="1">Gamma-glutamyltransferase family protein</fullName>
    </submittedName>
</protein>
<name>A0ABW8TH87_9CLOT</name>
<dbReference type="Pfam" id="PF01019">
    <property type="entry name" value="G_glu_transpept"/>
    <property type="match status" value="1"/>
</dbReference>
<dbReference type="PANTHER" id="PTHR43881">
    <property type="entry name" value="GAMMA-GLUTAMYLTRANSPEPTIDASE (AFU_ORTHOLOGUE AFUA_4G13580)"/>
    <property type="match status" value="1"/>
</dbReference>
<dbReference type="PANTHER" id="PTHR43881:SF1">
    <property type="entry name" value="GAMMA-GLUTAMYLTRANSPEPTIDASE (AFU_ORTHOLOGUE AFUA_4G13580)"/>
    <property type="match status" value="1"/>
</dbReference>
<comment type="caution">
    <text evidence="1">The sequence shown here is derived from an EMBL/GenBank/DDBJ whole genome shotgun (WGS) entry which is preliminary data.</text>
</comment>
<dbReference type="InterPro" id="IPR052896">
    <property type="entry name" value="GGT-like_enzyme"/>
</dbReference>
<dbReference type="RefSeq" id="WP_406788185.1">
    <property type="nucleotide sequence ID" value="NZ_JBJIAA010000011.1"/>
</dbReference>
<proteinExistence type="predicted"/>
<gene>
    <name evidence="1" type="ORF">ACJDT4_14005</name>
</gene>
<reference evidence="1 2" key="1">
    <citation type="submission" date="2024-11" db="EMBL/GenBank/DDBJ databases">
        <authorList>
            <person name="Heng Y.C."/>
            <person name="Lim A.C.H."/>
            <person name="Lee J.K.Y."/>
            <person name="Kittelmann S."/>
        </authorList>
    </citation>
    <scope>NUCLEOTIDE SEQUENCE [LARGE SCALE GENOMIC DNA]</scope>
    <source>
        <strain evidence="1 2">WILCCON 0114</strain>
    </source>
</reference>
<dbReference type="InterPro" id="IPR029055">
    <property type="entry name" value="Ntn_hydrolases_N"/>
</dbReference>
<dbReference type="InterPro" id="IPR043138">
    <property type="entry name" value="GGT_lsub"/>
</dbReference>